<feature type="region of interest" description="Disordered" evidence="1">
    <location>
        <begin position="1"/>
        <end position="108"/>
    </location>
</feature>
<keyword evidence="3" id="KW-1185">Reference proteome</keyword>
<gene>
    <name evidence="2" type="ORF">THAOC_16795</name>
</gene>
<evidence type="ECO:0000313" key="2">
    <source>
        <dbReference type="EMBL" id="EJK62586.1"/>
    </source>
</evidence>
<feature type="compositionally biased region" description="Basic residues" evidence="1">
    <location>
        <begin position="47"/>
        <end position="64"/>
    </location>
</feature>
<sequence>HEEARPVRRKKPATAAPNGIRHGRPEEARPEEARCFRGERGRESPPGKKKKKKSRGSRVKNKRQARAEERVAREKERIKAAERTIAEAEDRNKKLRASVDEAEEETKRMTLEERVSRCATGEDDADDEPIDGIVPRADEALKKALEAAPHQADLFADFRRQLKQGCGQQKRFRDLIIPAGAWGEYQTEPMTGDVFARRHRRLIDNGFAGNWGGYEFGKESHSEAMKAMHAAGKGPREPMAFAKKIKPMTPLCGGGAKEELGAELGLRPVFDEKDCTKVARLEISPSGYNEGERLTSKNAQYVVQVLKAQRVTPTSRDTANYMANLSNPTNAVEYKVTRFHPNPKIDENWAKLGIKIVKLTNDSDLTFEQGALLSGADDDSYHFEVECMEVFGVGTWREVDEGLLARARVREEKQKEIRKVLKGAKGEFLKDMRSGVMGTKIFAHREQMRGRDGDCSLECEEATEENTHC</sequence>
<comment type="caution">
    <text evidence="2">The sequence shown here is derived from an EMBL/GenBank/DDBJ whole genome shotgun (WGS) entry which is preliminary data.</text>
</comment>
<dbReference type="OrthoDB" id="289228at2759"/>
<feature type="compositionally biased region" description="Basic and acidic residues" evidence="1">
    <location>
        <begin position="23"/>
        <end position="46"/>
    </location>
</feature>
<evidence type="ECO:0000256" key="1">
    <source>
        <dbReference type="SAM" id="MobiDB-lite"/>
    </source>
</evidence>
<reference evidence="2 3" key="1">
    <citation type="journal article" date="2012" name="Genome Biol.">
        <title>Genome and low-iron response of an oceanic diatom adapted to chronic iron limitation.</title>
        <authorList>
            <person name="Lommer M."/>
            <person name="Specht M."/>
            <person name="Roy A.S."/>
            <person name="Kraemer L."/>
            <person name="Andreson R."/>
            <person name="Gutowska M.A."/>
            <person name="Wolf J."/>
            <person name="Bergner S.V."/>
            <person name="Schilhabel M.B."/>
            <person name="Klostermeier U.C."/>
            <person name="Beiko R.G."/>
            <person name="Rosenstiel P."/>
            <person name="Hippler M."/>
            <person name="Laroche J."/>
        </authorList>
    </citation>
    <scope>NUCLEOTIDE SEQUENCE [LARGE SCALE GENOMIC DNA]</scope>
    <source>
        <strain evidence="2 3">CCMP1005</strain>
    </source>
</reference>
<feature type="non-terminal residue" evidence="2">
    <location>
        <position position="1"/>
    </location>
</feature>
<proteinExistence type="predicted"/>
<dbReference type="Proteomes" id="UP000266841">
    <property type="component" value="Unassembled WGS sequence"/>
</dbReference>
<protein>
    <submittedName>
        <fullName evidence="2">Uncharacterized protein</fullName>
    </submittedName>
</protein>
<dbReference type="EMBL" id="AGNL01018764">
    <property type="protein sequence ID" value="EJK62586.1"/>
    <property type="molecule type" value="Genomic_DNA"/>
</dbReference>
<evidence type="ECO:0000313" key="3">
    <source>
        <dbReference type="Proteomes" id="UP000266841"/>
    </source>
</evidence>
<accession>K0SNR8</accession>
<dbReference type="AlphaFoldDB" id="K0SNR8"/>
<name>K0SNR8_THAOC</name>
<organism evidence="2 3">
    <name type="scientific">Thalassiosira oceanica</name>
    <name type="common">Marine diatom</name>
    <dbReference type="NCBI Taxonomy" id="159749"/>
    <lineage>
        <taxon>Eukaryota</taxon>
        <taxon>Sar</taxon>
        <taxon>Stramenopiles</taxon>
        <taxon>Ochrophyta</taxon>
        <taxon>Bacillariophyta</taxon>
        <taxon>Coscinodiscophyceae</taxon>
        <taxon>Thalassiosirophycidae</taxon>
        <taxon>Thalassiosirales</taxon>
        <taxon>Thalassiosiraceae</taxon>
        <taxon>Thalassiosira</taxon>
    </lineage>
</organism>
<feature type="compositionally biased region" description="Basic and acidic residues" evidence="1">
    <location>
        <begin position="65"/>
        <end position="92"/>
    </location>
</feature>